<dbReference type="Proteomes" id="UP000009168">
    <property type="component" value="Unassembled WGS sequence"/>
</dbReference>
<dbReference type="OrthoDB" id="413460at2759"/>
<dbReference type="Gene3D" id="3.40.50.10810">
    <property type="entry name" value="Tandem AAA-ATPase domain"/>
    <property type="match status" value="1"/>
</dbReference>
<dbReference type="PANTHER" id="PTHR45629">
    <property type="entry name" value="SNF2/RAD54 FAMILY MEMBER"/>
    <property type="match status" value="1"/>
</dbReference>
<dbReference type="InterPro" id="IPR050496">
    <property type="entry name" value="SNF2_RAD54_helicase_repair"/>
</dbReference>
<feature type="domain" description="Helicase C-terminal" evidence="4">
    <location>
        <begin position="627"/>
        <end position="784"/>
    </location>
</feature>
<feature type="region of interest" description="Disordered" evidence="2">
    <location>
        <begin position="1"/>
        <end position="135"/>
    </location>
</feature>
<dbReference type="Gene3D" id="3.40.50.300">
    <property type="entry name" value="P-loop containing nucleotide triphosphate hydrolases"/>
    <property type="match status" value="1"/>
</dbReference>
<proteinExistence type="predicted"/>
<dbReference type="GO" id="GO:0015616">
    <property type="term" value="F:DNA translocase activity"/>
    <property type="evidence" value="ECO:0007669"/>
    <property type="project" value="TreeGrafter"/>
</dbReference>
<dbReference type="Gene3D" id="1.20.120.850">
    <property type="entry name" value="SWI2/SNF2 ATPases, N-terminal domain"/>
    <property type="match status" value="1"/>
</dbReference>
<dbReference type="EMBL" id="GG662443">
    <property type="protein sequence ID" value="EAS04534.2"/>
    <property type="molecule type" value="Genomic_DNA"/>
</dbReference>
<dbReference type="InterPro" id="IPR027417">
    <property type="entry name" value="P-loop_NTPase"/>
</dbReference>
<dbReference type="FunCoup" id="I7M3Y3">
    <property type="interactions" value="207"/>
</dbReference>
<feature type="compositionally biased region" description="Polar residues" evidence="2">
    <location>
        <begin position="105"/>
        <end position="128"/>
    </location>
</feature>
<dbReference type="InterPro" id="IPR000330">
    <property type="entry name" value="SNF2_N"/>
</dbReference>
<dbReference type="InterPro" id="IPR014001">
    <property type="entry name" value="Helicase_ATP-bd"/>
</dbReference>
<feature type="compositionally biased region" description="Acidic residues" evidence="2">
    <location>
        <begin position="863"/>
        <end position="884"/>
    </location>
</feature>
<feature type="domain" description="Helicase ATP-binding" evidence="3">
    <location>
        <begin position="301"/>
        <end position="472"/>
    </location>
</feature>
<dbReference type="InterPro" id="IPR001650">
    <property type="entry name" value="Helicase_C-like"/>
</dbReference>
<evidence type="ECO:0000259" key="4">
    <source>
        <dbReference type="PROSITE" id="PS51194"/>
    </source>
</evidence>
<dbReference type="Pfam" id="PF10382">
    <property type="entry name" value="ZGRF1-like_N"/>
    <property type="match status" value="1"/>
</dbReference>
<accession>I7M3Y3</accession>
<dbReference type="Pfam" id="PF00271">
    <property type="entry name" value="Helicase_C"/>
    <property type="match status" value="1"/>
</dbReference>
<dbReference type="GO" id="GO:0000724">
    <property type="term" value="P:double-strand break repair via homologous recombination"/>
    <property type="evidence" value="ECO:0007669"/>
    <property type="project" value="TreeGrafter"/>
</dbReference>
<dbReference type="RefSeq" id="XP_001024779.2">
    <property type="nucleotide sequence ID" value="XM_001024779.3"/>
</dbReference>
<feature type="compositionally biased region" description="Basic and acidic residues" evidence="2">
    <location>
        <begin position="933"/>
        <end position="950"/>
    </location>
</feature>
<dbReference type="eggNOG" id="KOG0390">
    <property type="taxonomic scope" value="Eukaryota"/>
</dbReference>
<dbReference type="AlphaFoldDB" id="I7M3Y3"/>
<feature type="compositionally biased region" description="Basic and acidic residues" evidence="2">
    <location>
        <begin position="885"/>
        <end position="896"/>
    </location>
</feature>
<evidence type="ECO:0000256" key="1">
    <source>
        <dbReference type="ARBA" id="ARBA00022801"/>
    </source>
</evidence>
<dbReference type="GO" id="GO:0016787">
    <property type="term" value="F:hydrolase activity"/>
    <property type="evidence" value="ECO:0007669"/>
    <property type="project" value="UniProtKB-KW"/>
</dbReference>
<feature type="compositionally biased region" description="Basic and acidic residues" evidence="2">
    <location>
        <begin position="963"/>
        <end position="978"/>
    </location>
</feature>
<dbReference type="SMART" id="SM00490">
    <property type="entry name" value="HELICc"/>
    <property type="match status" value="1"/>
</dbReference>
<dbReference type="InterPro" id="IPR038718">
    <property type="entry name" value="SNF2-like_sf"/>
</dbReference>
<dbReference type="CDD" id="cd18004">
    <property type="entry name" value="DEXHc_RAD54"/>
    <property type="match status" value="1"/>
</dbReference>
<keyword evidence="6" id="KW-1185">Reference proteome</keyword>
<keyword evidence="1" id="KW-0378">Hydrolase</keyword>
<evidence type="ECO:0000313" key="6">
    <source>
        <dbReference type="Proteomes" id="UP000009168"/>
    </source>
</evidence>
<dbReference type="GO" id="GO:0005524">
    <property type="term" value="F:ATP binding"/>
    <property type="evidence" value="ECO:0007669"/>
    <property type="project" value="InterPro"/>
</dbReference>
<dbReference type="PROSITE" id="PS51192">
    <property type="entry name" value="HELICASE_ATP_BIND_1"/>
    <property type="match status" value="1"/>
</dbReference>
<organism evidence="5 6">
    <name type="scientific">Tetrahymena thermophila (strain SB210)</name>
    <dbReference type="NCBI Taxonomy" id="312017"/>
    <lineage>
        <taxon>Eukaryota</taxon>
        <taxon>Sar</taxon>
        <taxon>Alveolata</taxon>
        <taxon>Ciliophora</taxon>
        <taxon>Intramacronucleata</taxon>
        <taxon>Oligohymenophorea</taxon>
        <taxon>Hymenostomatida</taxon>
        <taxon>Tetrahymenina</taxon>
        <taxon>Tetrahymenidae</taxon>
        <taxon>Tetrahymena</taxon>
    </lineage>
</organism>
<dbReference type="Pfam" id="PF00176">
    <property type="entry name" value="SNF2-rel_dom"/>
    <property type="match status" value="1"/>
</dbReference>
<feature type="compositionally biased region" description="Basic and acidic residues" evidence="2">
    <location>
        <begin position="44"/>
        <end position="72"/>
    </location>
</feature>
<evidence type="ECO:0000313" key="5">
    <source>
        <dbReference type="EMBL" id="EAS04534.2"/>
    </source>
</evidence>
<feature type="compositionally biased region" description="Polar residues" evidence="2">
    <location>
        <begin position="32"/>
        <end position="41"/>
    </location>
</feature>
<dbReference type="GeneID" id="7829178"/>
<name>I7M3Y3_TETTS</name>
<evidence type="ECO:0000259" key="3">
    <source>
        <dbReference type="PROSITE" id="PS51192"/>
    </source>
</evidence>
<sequence length="1016" mass="116405">MLKKPFKPPGSKDGSENTSGLSKPFQKPLLKQTISAPSNLESAKATKKEESVDSKEQPISDSENLKENKEKTTPVIQNKPQGLLGLKSKPFKPLVSKLEVKSNTDTKTQMKPSSTFSTNPTAKNQPPQQEEKNSPEEFYKCFWSKDVKKKHKVLDDGIIVFTSSKVQIYNSDGEKIYDSYKSKLYCPNPDNGNQYIVGQYFVEQDDKISKDDFLSGRCFVKAKMTYEKDQTIAKKKIAPMKKNTQSEGPKPSDIVVPENSYLLTDPSNKQLFPVYIDVYLNNSMRIHQRLGVKFMFECISGLRGPDIGGCILADSMGLGKTLQTIALIWTLIRRNPHSGTSPLIRKVVVVAPVSLLGSWNKEVKKWLGDARLIPKIALGKRETVIRICKEFASSSAKMLLISYEQFRMHVETLSNACDLLIFDEGHRLKNMNIKTFRSFNSIKCNRRIILTGTPLQNSLDEFYSCVKFVNPNIFENEKQFKFVFSDPILAALKSDASADAVEKAAVRSKELTHIISRFVLRRKADILEKLLPPRSEYFIFLKLTPFQNMLYKKMIQARYNKSELDTGEGAFGLLTIMRKLLNHPQLIYTDVGNQTSQEFKQYFPQDYQLDDWEASFKFKFISDLLDQMRQIEIAQKSTERIIIVSYWTQTLDVLQIMIKQKNLKFVRLDGSVNAQKRQELIDRFQDPTNDIKVFLLCGSAGGTGLNLSAANRMVLMEANWNPSNDLQVMGRIWRDGQTKPVHIYRLVACGTMEEKVLQRQFLKEDLSQNVVDEKMIVKQYNNDKLKQLFEFKGDNQCTSFKEDENQLNQLKEFTPDYVDTMEKYITFVKRTIKGEKKDQEQESENVIDNAFDEGNIFLKPEAQNEDEADGEDSLDDKEINEEEEEKIREELTKDISESTAATGELSRIIEEDDKNVKECNESDDDFAIFNYAKKKDSDNEQPIKEIKNEDLIDNQIAAEKEEESQNKDNKEADMQVEEKAEDEDEVVVTKGRRGRRKATTTSDTNPAKNILKKLKK</sequence>
<protein>
    <submittedName>
        <fullName evidence="5">SNF2 family amine-terminal protein</fullName>
    </submittedName>
</protein>
<dbReference type="SUPFAM" id="SSF52540">
    <property type="entry name" value="P-loop containing nucleoside triphosphate hydrolases"/>
    <property type="match status" value="2"/>
</dbReference>
<dbReference type="CDD" id="cd18793">
    <property type="entry name" value="SF2_C_SNF"/>
    <property type="match status" value="1"/>
</dbReference>
<dbReference type="SMR" id="I7M3Y3"/>
<evidence type="ECO:0000256" key="2">
    <source>
        <dbReference type="SAM" id="MobiDB-lite"/>
    </source>
</evidence>
<dbReference type="InParanoid" id="I7M3Y3"/>
<dbReference type="KEGG" id="tet:TTHERM_00237490"/>
<dbReference type="PROSITE" id="PS51194">
    <property type="entry name" value="HELICASE_CTER"/>
    <property type="match status" value="1"/>
</dbReference>
<dbReference type="InterPro" id="IPR049730">
    <property type="entry name" value="SNF2/RAD54-like_C"/>
</dbReference>
<dbReference type="InterPro" id="IPR018838">
    <property type="entry name" value="ZGRF1-like_N"/>
</dbReference>
<reference evidence="6" key="1">
    <citation type="journal article" date="2006" name="PLoS Biol.">
        <title>Macronuclear genome sequence of the ciliate Tetrahymena thermophila, a model eukaryote.</title>
        <authorList>
            <person name="Eisen J.A."/>
            <person name="Coyne R.S."/>
            <person name="Wu M."/>
            <person name="Wu D."/>
            <person name="Thiagarajan M."/>
            <person name="Wortman J.R."/>
            <person name="Badger J.H."/>
            <person name="Ren Q."/>
            <person name="Amedeo P."/>
            <person name="Jones K.M."/>
            <person name="Tallon L.J."/>
            <person name="Delcher A.L."/>
            <person name="Salzberg S.L."/>
            <person name="Silva J.C."/>
            <person name="Haas B.J."/>
            <person name="Majoros W.H."/>
            <person name="Farzad M."/>
            <person name="Carlton J.M."/>
            <person name="Smith R.K. Jr."/>
            <person name="Garg J."/>
            <person name="Pearlman R.E."/>
            <person name="Karrer K.M."/>
            <person name="Sun L."/>
            <person name="Manning G."/>
            <person name="Elde N.C."/>
            <person name="Turkewitz A.P."/>
            <person name="Asai D.J."/>
            <person name="Wilkes D.E."/>
            <person name="Wang Y."/>
            <person name="Cai H."/>
            <person name="Collins K."/>
            <person name="Stewart B.A."/>
            <person name="Lee S.R."/>
            <person name="Wilamowska K."/>
            <person name="Weinberg Z."/>
            <person name="Ruzzo W.L."/>
            <person name="Wloga D."/>
            <person name="Gaertig J."/>
            <person name="Frankel J."/>
            <person name="Tsao C.-C."/>
            <person name="Gorovsky M.A."/>
            <person name="Keeling P.J."/>
            <person name="Waller R.F."/>
            <person name="Patron N.J."/>
            <person name="Cherry J.M."/>
            <person name="Stover N.A."/>
            <person name="Krieger C.J."/>
            <person name="del Toro C."/>
            <person name="Ryder H.F."/>
            <person name="Williamson S.C."/>
            <person name="Barbeau R.A."/>
            <person name="Hamilton E.P."/>
            <person name="Orias E."/>
        </authorList>
    </citation>
    <scope>NUCLEOTIDE SEQUENCE [LARGE SCALE GENOMIC DNA]</scope>
    <source>
        <strain evidence="6">SB210</strain>
    </source>
</reference>
<dbReference type="STRING" id="312017.I7M3Y3"/>
<dbReference type="SMART" id="SM00487">
    <property type="entry name" value="DEXDc"/>
    <property type="match status" value="1"/>
</dbReference>
<dbReference type="GO" id="GO:0007131">
    <property type="term" value="P:reciprocal meiotic recombination"/>
    <property type="evidence" value="ECO:0007669"/>
    <property type="project" value="TreeGrafter"/>
</dbReference>
<dbReference type="PANTHER" id="PTHR45629:SF7">
    <property type="entry name" value="DNA EXCISION REPAIR PROTEIN ERCC-6-RELATED"/>
    <property type="match status" value="1"/>
</dbReference>
<feature type="region of interest" description="Disordered" evidence="2">
    <location>
        <begin position="860"/>
        <end position="1016"/>
    </location>
</feature>
<gene>
    <name evidence="5" type="ORF">TTHERM_00237490</name>
</gene>
<dbReference type="GO" id="GO:0005634">
    <property type="term" value="C:nucleus"/>
    <property type="evidence" value="ECO:0007669"/>
    <property type="project" value="TreeGrafter"/>
</dbReference>